<dbReference type="GO" id="GO:0000722">
    <property type="term" value="P:telomere maintenance via recombination"/>
    <property type="evidence" value="ECO:0007669"/>
    <property type="project" value="TreeGrafter"/>
</dbReference>
<comment type="caution">
    <text evidence="2">The sequence shown here is derived from an EMBL/GenBank/DDBJ whole genome shotgun (WGS) entry which is preliminary data.</text>
</comment>
<dbReference type="AlphaFoldDB" id="A0A3S5IRW4"/>
<feature type="transmembrane region" description="Helical" evidence="1">
    <location>
        <begin position="69"/>
        <end position="88"/>
    </location>
</feature>
<gene>
    <name evidence="2" type="ORF">TraAM80_02391</name>
</gene>
<reference evidence="2 3" key="1">
    <citation type="journal article" date="2018" name="BMC Genomics">
        <title>Genomic comparison of Trypanosoma conorhini and Trypanosoma rangeli to Trypanosoma cruzi strains of high and low virulence.</title>
        <authorList>
            <person name="Bradwell K.R."/>
            <person name="Koparde V.N."/>
            <person name="Matveyev A.V."/>
            <person name="Serrano M.G."/>
            <person name="Alves J.M."/>
            <person name="Parikh H."/>
            <person name="Huang B."/>
            <person name="Lee V."/>
            <person name="Espinosa-Alvarez O."/>
            <person name="Ortiz P.A."/>
            <person name="Costa-Martins A.G."/>
            <person name="Teixeira M.M."/>
            <person name="Buck G.A."/>
        </authorList>
    </citation>
    <scope>NUCLEOTIDE SEQUENCE [LARGE SCALE GENOMIC DNA]</scope>
    <source>
        <strain evidence="2 3">AM80</strain>
    </source>
</reference>
<feature type="transmembrane region" description="Helical" evidence="1">
    <location>
        <begin position="32"/>
        <end position="57"/>
    </location>
</feature>
<dbReference type="SUPFAM" id="SSF52540">
    <property type="entry name" value="P-loop containing nucleoside triphosphate hydrolases"/>
    <property type="match status" value="1"/>
</dbReference>
<sequence length="642" mass="68392">MPHVEGVFGRQANPGNCEPLVVVSRLAAKLSVVALVVVLRFLAGLSGSLLFSCLLRLASCQGTYALPRIFVSSFLVFYRLSALLRRFFFLFPPAVKLSFFFLGPFLSLFCSLLQCVCISLSFALATYAADSFFFFCVVPFLLGSAVVGGAAGRVEDKGEAESACIPCGGHHDVRGSSDAREFPPPERGKIPQLGLAFMHANEPLNASLQRLLPGLQNNATGRVFVDALLRCCHEWGVSAEAELLLLLTSDCPFVQRHIATVVQQEQRKQPFCHASEIQHFLQQVLLALSTHHLLRRHRIDSFEVPSLDAGLASISRSAENLLCTPATEGFTPTRAMHGGSLFFTTGCPSIDHLLSGSSCVAGKGASDGGFRAGFLSEVYGEAGSGKTQLVLQSLLQCVAEHLCAPWTLTNTLARCSGRSTTRGVTALYIFSEDFPATRLAALAEGAVKRAKQKVLRLSSHLPPAAVERLKASLEGAVTARSVMTGLHIRRMRTLKDLVSLLRDGTLSSAFHAAGGRGMVAVDSIAGAVAAGDGGGDEVAADVMLAGTLLKTFAVQENAAVLVTNQVRAVLSGGLRQRRGGSDMVVPALGMQWSLAPHVRIHLQRLRGAGNMTRRQLIVLSGPSNPPVCGGYTIDTDGICGDL</sequence>
<dbReference type="OMA" id="FCHASEI"/>
<name>A0A3S5IRW4_TRYRA</name>
<keyword evidence="1" id="KW-0812">Transmembrane</keyword>
<proteinExistence type="predicted"/>
<dbReference type="VEuPathDB" id="TriTrypDB:TRSC58_04818"/>
<dbReference type="InterPro" id="IPR027417">
    <property type="entry name" value="P-loop_NTPase"/>
</dbReference>
<dbReference type="OrthoDB" id="1861185at2759"/>
<dbReference type="Gene3D" id="3.40.50.300">
    <property type="entry name" value="P-loop containing nucleotide triphosphate hydrolases"/>
    <property type="match status" value="1"/>
</dbReference>
<keyword evidence="1" id="KW-0472">Membrane</keyword>
<dbReference type="EMBL" id="MKGL01000053">
    <property type="protein sequence ID" value="RNF09132.1"/>
    <property type="molecule type" value="Genomic_DNA"/>
</dbReference>
<dbReference type="PANTHER" id="PTHR46487:SF1">
    <property type="entry name" value="DNA REPAIR PROTEIN XRCC3"/>
    <property type="match status" value="1"/>
</dbReference>
<dbReference type="GO" id="GO:0071140">
    <property type="term" value="P:resolution of mitotic recombination intermediates"/>
    <property type="evidence" value="ECO:0007669"/>
    <property type="project" value="TreeGrafter"/>
</dbReference>
<keyword evidence="1" id="KW-1133">Transmembrane helix</keyword>
<dbReference type="GO" id="GO:0005657">
    <property type="term" value="C:replication fork"/>
    <property type="evidence" value="ECO:0007669"/>
    <property type="project" value="TreeGrafter"/>
</dbReference>
<protein>
    <submittedName>
        <fullName evidence="2">DNA repair protein</fullName>
    </submittedName>
</protein>
<dbReference type="GO" id="GO:0033065">
    <property type="term" value="C:Rad51C-XRCC3 complex"/>
    <property type="evidence" value="ECO:0007669"/>
    <property type="project" value="TreeGrafter"/>
</dbReference>
<dbReference type="GeneID" id="40326324"/>
<dbReference type="RefSeq" id="XP_029240784.1">
    <property type="nucleotide sequence ID" value="XM_029379395.1"/>
</dbReference>
<dbReference type="GO" id="GO:0090656">
    <property type="term" value="P:t-circle formation"/>
    <property type="evidence" value="ECO:0007669"/>
    <property type="project" value="TreeGrafter"/>
</dbReference>
<dbReference type="GO" id="GO:0000400">
    <property type="term" value="F:four-way junction DNA binding"/>
    <property type="evidence" value="ECO:0007669"/>
    <property type="project" value="TreeGrafter"/>
</dbReference>
<organism evidence="2 3">
    <name type="scientific">Trypanosoma rangeli</name>
    <dbReference type="NCBI Taxonomy" id="5698"/>
    <lineage>
        <taxon>Eukaryota</taxon>
        <taxon>Discoba</taxon>
        <taxon>Euglenozoa</taxon>
        <taxon>Kinetoplastea</taxon>
        <taxon>Metakinetoplastina</taxon>
        <taxon>Trypanosomatida</taxon>
        <taxon>Trypanosomatidae</taxon>
        <taxon>Trypanosoma</taxon>
        <taxon>Herpetosoma</taxon>
    </lineage>
</organism>
<feature type="transmembrane region" description="Helical" evidence="1">
    <location>
        <begin position="100"/>
        <end position="125"/>
    </location>
</feature>
<evidence type="ECO:0000256" key="1">
    <source>
        <dbReference type="SAM" id="Phobius"/>
    </source>
</evidence>
<accession>A0A3S5IRW4</accession>
<keyword evidence="3" id="KW-1185">Reference proteome</keyword>
<evidence type="ECO:0000313" key="3">
    <source>
        <dbReference type="Proteomes" id="UP000283634"/>
    </source>
</evidence>
<evidence type="ECO:0000313" key="2">
    <source>
        <dbReference type="EMBL" id="RNF09132.1"/>
    </source>
</evidence>
<dbReference type="Proteomes" id="UP000283634">
    <property type="component" value="Unassembled WGS sequence"/>
</dbReference>
<dbReference type="PANTHER" id="PTHR46487">
    <property type="entry name" value="DNA REPAIR PROTEIN XRCC3"/>
    <property type="match status" value="1"/>
</dbReference>
<feature type="transmembrane region" description="Helical" evidence="1">
    <location>
        <begin position="132"/>
        <end position="152"/>
    </location>
</feature>
<dbReference type="GO" id="GO:0045003">
    <property type="term" value="P:double-strand break repair via synthesis-dependent strand annealing"/>
    <property type="evidence" value="ECO:0007669"/>
    <property type="project" value="TreeGrafter"/>
</dbReference>